<organism evidence="4 5">
    <name type="scientific">Oldenlandia corymbosa var. corymbosa</name>
    <dbReference type="NCBI Taxonomy" id="529605"/>
    <lineage>
        <taxon>Eukaryota</taxon>
        <taxon>Viridiplantae</taxon>
        <taxon>Streptophyta</taxon>
        <taxon>Embryophyta</taxon>
        <taxon>Tracheophyta</taxon>
        <taxon>Spermatophyta</taxon>
        <taxon>Magnoliopsida</taxon>
        <taxon>eudicotyledons</taxon>
        <taxon>Gunneridae</taxon>
        <taxon>Pentapetalae</taxon>
        <taxon>asterids</taxon>
        <taxon>lamiids</taxon>
        <taxon>Gentianales</taxon>
        <taxon>Rubiaceae</taxon>
        <taxon>Rubioideae</taxon>
        <taxon>Spermacoceae</taxon>
        <taxon>Hedyotis-Oldenlandia complex</taxon>
        <taxon>Oldenlandia</taxon>
    </lineage>
</organism>
<keyword evidence="5" id="KW-1185">Reference proteome</keyword>
<evidence type="ECO:0000313" key="4">
    <source>
        <dbReference type="EMBL" id="CAI9103299.1"/>
    </source>
</evidence>
<evidence type="ECO:0000313" key="5">
    <source>
        <dbReference type="Proteomes" id="UP001161247"/>
    </source>
</evidence>
<dbReference type="AlphaFoldDB" id="A0AAV1D8I7"/>
<gene>
    <name evidence="4" type="ORF">OLC1_LOCUS12500</name>
</gene>
<dbReference type="Pfam" id="PF03514">
    <property type="entry name" value="GRAS"/>
    <property type="match status" value="1"/>
</dbReference>
<sequence>MEDMGWRDDNIFTQSINSKHPSQIFYQADVEQDSRFEDLTLLESQALFGRKVKRSREEIDEQSSDYAVTDTRRILELAKTCLFELRMQNADLISSVLCSNFSEEMVLALFVQAAAEKIADNQLIYAKKLLGLCRDRASKSGSPLQRLAHYFIAALHDKIDNEWGLISTNQIEGRVWKIENGEQDMFLLDPGKVECQQELPFCVVTQLATVETILEAVKSAKRVHLIDFEIDNGSQWILIMLVLAVRYECPLELLKITAVGINKNGMEKAGKWLSSFADSINLPFSFKMIVSDLKDLHEDQFELDTGEVVAVDLEFRLWTLLIRPKSLDVLLEVIVNLRPSVMIVKEIEVCTNSSNFLERFSEMLNFHSALFDSTKACMEHHLP</sequence>
<dbReference type="Proteomes" id="UP001161247">
    <property type="component" value="Chromosome 4"/>
</dbReference>
<comment type="caution">
    <text evidence="3">Lacks conserved residue(s) required for the propagation of feature annotation.</text>
</comment>
<feature type="short sequence motif" description="LXXLL motif" evidence="3">
    <location>
        <begin position="317"/>
        <end position="321"/>
    </location>
</feature>
<keyword evidence="2" id="KW-0804">Transcription</keyword>
<dbReference type="PROSITE" id="PS50985">
    <property type="entry name" value="GRAS"/>
    <property type="match status" value="1"/>
</dbReference>
<evidence type="ECO:0000256" key="1">
    <source>
        <dbReference type="ARBA" id="ARBA00023015"/>
    </source>
</evidence>
<accession>A0AAV1D8I7</accession>
<comment type="similarity">
    <text evidence="3">Belongs to the GRAS family.</text>
</comment>
<keyword evidence="1" id="KW-0805">Transcription regulation</keyword>
<evidence type="ECO:0000256" key="2">
    <source>
        <dbReference type="ARBA" id="ARBA00023163"/>
    </source>
</evidence>
<evidence type="ECO:0000256" key="3">
    <source>
        <dbReference type="PROSITE-ProRule" id="PRU01191"/>
    </source>
</evidence>
<protein>
    <submittedName>
        <fullName evidence="4">OLC1v1001755C1</fullName>
    </submittedName>
</protein>
<name>A0AAV1D8I7_OLDCO</name>
<reference evidence="4" key="1">
    <citation type="submission" date="2023-03" db="EMBL/GenBank/DDBJ databases">
        <authorList>
            <person name="Julca I."/>
        </authorList>
    </citation>
    <scope>NUCLEOTIDE SEQUENCE</scope>
</reference>
<dbReference type="PANTHER" id="PTHR31636">
    <property type="entry name" value="OSJNBA0084A10.13 PROTEIN-RELATED"/>
    <property type="match status" value="1"/>
</dbReference>
<dbReference type="EMBL" id="OX459121">
    <property type="protein sequence ID" value="CAI9103299.1"/>
    <property type="molecule type" value="Genomic_DNA"/>
</dbReference>
<dbReference type="InterPro" id="IPR005202">
    <property type="entry name" value="TF_GRAS"/>
</dbReference>
<proteinExistence type="inferred from homology"/>